<name>A0A0N5CHE0_STREA</name>
<dbReference type="AlphaFoldDB" id="A0A0N5CHE0"/>
<organism evidence="1 2">
    <name type="scientific">Strongyloides papillosus</name>
    <name type="common">Intestinal threadworm</name>
    <dbReference type="NCBI Taxonomy" id="174720"/>
    <lineage>
        <taxon>Eukaryota</taxon>
        <taxon>Metazoa</taxon>
        <taxon>Ecdysozoa</taxon>
        <taxon>Nematoda</taxon>
        <taxon>Chromadorea</taxon>
        <taxon>Rhabditida</taxon>
        <taxon>Tylenchina</taxon>
        <taxon>Panagrolaimomorpha</taxon>
        <taxon>Strongyloidoidea</taxon>
        <taxon>Strongyloididae</taxon>
        <taxon>Strongyloides</taxon>
    </lineage>
</organism>
<protein>
    <submittedName>
        <fullName evidence="2">DOMON domain-containing protein</fullName>
    </submittedName>
</protein>
<evidence type="ECO:0000313" key="2">
    <source>
        <dbReference type="WBParaSite" id="SPAL_0001725800.1"/>
    </source>
</evidence>
<accession>A0A0N5CHE0</accession>
<dbReference type="WBParaSite" id="SPAL_0001725800.1">
    <property type="protein sequence ID" value="SPAL_0001725800.1"/>
    <property type="gene ID" value="SPAL_0001725800"/>
</dbReference>
<proteinExistence type="predicted"/>
<sequence length="460" mass="53733">MSSDGLLTVEFDKLDKLETEQKSYINVKFNEIKILYIKLDGINDGASPCGLFVKDHDNQGYQISFSAGYYVGNNFDFLLPLWCKIQQYEFGLVFFDRNKGADVLNNVNEVHTVEHAVLINILSSDDKMLLGTRPHHKVNIIIGLCPYINWVNKKRWIEFIPEDHIKDNGFFEEENGYAHIVVPLYKKNYDEKEFFCGKLKQPTLPDLLIGYKLKEDDKTKEIDGVINPLNEEIKCQSSDDPQHHYHFGYSETDTNYMSERIMDAMEIRNKDSNYKFYAGQKIYIYKWDNFSNTLRNLDTHFRISKPGVTEEASCIRNLKSDIKTNILPTIGSVDSIQKHHRKNIFYRLIKLDDLYKNFTFKCLSKVEGINKAHMDEFYSRAAEFSIKNEEKPNIIYTSSKNEITFDREKIDNYGSYRCKESKTTKFFNKDVITMDKVYYLPDEDSELPLGDLKNNSILVV</sequence>
<evidence type="ECO:0000313" key="1">
    <source>
        <dbReference type="Proteomes" id="UP000046392"/>
    </source>
</evidence>
<dbReference type="Proteomes" id="UP000046392">
    <property type="component" value="Unplaced"/>
</dbReference>
<reference evidence="2" key="1">
    <citation type="submission" date="2017-02" db="UniProtKB">
        <authorList>
            <consortium name="WormBaseParasite"/>
        </authorList>
    </citation>
    <scope>IDENTIFICATION</scope>
</reference>
<keyword evidence="1" id="KW-1185">Reference proteome</keyword>